<keyword evidence="11" id="KW-0472">Membrane</keyword>
<feature type="non-terminal residue" evidence="14">
    <location>
        <position position="1"/>
    </location>
</feature>
<feature type="compositionally biased region" description="Basic and acidic residues" evidence="12">
    <location>
        <begin position="35"/>
        <end position="66"/>
    </location>
</feature>
<keyword evidence="10" id="KW-0346">Stress response</keyword>
<keyword evidence="15" id="KW-1185">Reference proteome</keyword>
<dbReference type="Proteomes" id="UP000289340">
    <property type="component" value="Chromosome 19"/>
</dbReference>
<evidence type="ECO:0000256" key="10">
    <source>
        <dbReference type="ARBA" id="ARBA00023016"/>
    </source>
</evidence>
<evidence type="ECO:0000256" key="4">
    <source>
        <dbReference type="ARBA" id="ARBA00012133"/>
    </source>
</evidence>
<dbReference type="PROSITE" id="PS50146">
    <property type="entry name" value="DAGK"/>
    <property type="match status" value="1"/>
</dbReference>
<keyword evidence="9" id="KW-0067">ATP-binding</keyword>
<dbReference type="InterPro" id="IPR037607">
    <property type="entry name" value="DGK"/>
</dbReference>
<evidence type="ECO:0000256" key="6">
    <source>
        <dbReference type="ARBA" id="ARBA00022741"/>
    </source>
</evidence>
<feature type="domain" description="DAGKc" evidence="13">
    <location>
        <begin position="96"/>
        <end position="235"/>
    </location>
</feature>
<dbReference type="EMBL" id="QZWG01000019">
    <property type="protein sequence ID" value="RZB46933.1"/>
    <property type="molecule type" value="Genomic_DNA"/>
</dbReference>
<dbReference type="InterPro" id="IPR000756">
    <property type="entry name" value="Diacylglycerol_kin_accessory"/>
</dbReference>
<organism evidence="14 15">
    <name type="scientific">Glycine soja</name>
    <name type="common">Wild soybean</name>
    <dbReference type="NCBI Taxonomy" id="3848"/>
    <lineage>
        <taxon>Eukaryota</taxon>
        <taxon>Viridiplantae</taxon>
        <taxon>Streptophyta</taxon>
        <taxon>Embryophyta</taxon>
        <taxon>Tracheophyta</taxon>
        <taxon>Spermatophyta</taxon>
        <taxon>Magnoliopsida</taxon>
        <taxon>eudicotyledons</taxon>
        <taxon>Gunneridae</taxon>
        <taxon>Pentapetalae</taxon>
        <taxon>rosids</taxon>
        <taxon>fabids</taxon>
        <taxon>Fabales</taxon>
        <taxon>Fabaceae</taxon>
        <taxon>Papilionoideae</taxon>
        <taxon>50 kb inversion clade</taxon>
        <taxon>NPAAA clade</taxon>
        <taxon>indigoferoid/millettioid clade</taxon>
        <taxon>Phaseoleae</taxon>
        <taxon>Glycine</taxon>
        <taxon>Glycine subgen. Soja</taxon>
    </lineage>
</organism>
<evidence type="ECO:0000256" key="5">
    <source>
        <dbReference type="ARBA" id="ARBA00022679"/>
    </source>
</evidence>
<keyword evidence="7" id="KW-0862">Zinc</keyword>
<keyword evidence="5 14" id="KW-0808">Transferase</keyword>
<evidence type="ECO:0000313" key="15">
    <source>
        <dbReference type="Proteomes" id="UP000289340"/>
    </source>
</evidence>
<evidence type="ECO:0000259" key="13">
    <source>
        <dbReference type="PROSITE" id="PS50146"/>
    </source>
</evidence>
<proteinExistence type="inferred from homology"/>
<dbReference type="GO" id="GO:0004143">
    <property type="term" value="F:ATP-dependent diacylglycerol kinase activity"/>
    <property type="evidence" value="ECO:0007669"/>
    <property type="project" value="UniProtKB-EC"/>
</dbReference>
<dbReference type="InterPro" id="IPR016064">
    <property type="entry name" value="NAD/diacylglycerol_kinase_sf"/>
</dbReference>
<evidence type="ECO:0000256" key="1">
    <source>
        <dbReference type="ARBA" id="ARBA00004370"/>
    </source>
</evidence>
<evidence type="ECO:0000256" key="11">
    <source>
        <dbReference type="ARBA" id="ARBA00023136"/>
    </source>
</evidence>
<comment type="caution">
    <text evidence="14">The sequence shown here is derived from an EMBL/GenBank/DDBJ whole genome shotgun (WGS) entry which is preliminary data.</text>
</comment>
<comment type="subcellular location">
    <subcellularLocation>
        <location evidence="1">Membrane</location>
    </subcellularLocation>
</comment>
<evidence type="ECO:0000256" key="12">
    <source>
        <dbReference type="SAM" id="MobiDB-lite"/>
    </source>
</evidence>
<keyword evidence="8 14" id="KW-0418">Kinase</keyword>
<keyword evidence="7" id="KW-0863">Zinc-finger</keyword>
<dbReference type="EC" id="2.7.1.107" evidence="4"/>
<dbReference type="Pfam" id="PF00781">
    <property type="entry name" value="DAGK_cat"/>
    <property type="match status" value="1"/>
</dbReference>
<evidence type="ECO:0000256" key="3">
    <source>
        <dbReference type="ARBA" id="ARBA00011245"/>
    </source>
</evidence>
<evidence type="ECO:0000256" key="7">
    <source>
        <dbReference type="ARBA" id="ARBA00022771"/>
    </source>
</evidence>
<accession>A0A445FDN6</accession>
<dbReference type="Gene3D" id="3.40.50.10330">
    <property type="entry name" value="Probable inorganic polyphosphate/atp-NAD kinase, domain 1"/>
    <property type="match status" value="1"/>
</dbReference>
<comment type="similarity">
    <text evidence="2">Belongs to the eukaryotic diacylglycerol kinase family.</text>
</comment>
<dbReference type="InterPro" id="IPR017438">
    <property type="entry name" value="ATP-NAD_kinase_N"/>
</dbReference>
<dbReference type="SUPFAM" id="SSF111331">
    <property type="entry name" value="NAD kinase/diacylglycerol kinase-like"/>
    <property type="match status" value="1"/>
</dbReference>
<comment type="subunit">
    <text evidence="3">Monomer.</text>
</comment>
<dbReference type="AlphaFoldDB" id="A0A445FDN6"/>
<feature type="compositionally biased region" description="Polar residues" evidence="12">
    <location>
        <begin position="13"/>
        <end position="34"/>
    </location>
</feature>
<protein>
    <recommendedName>
        <fullName evidence="4">diacylglycerol kinase (ATP)</fullName>
        <ecNumber evidence="4">2.7.1.107</ecNumber>
    </recommendedName>
</protein>
<evidence type="ECO:0000256" key="8">
    <source>
        <dbReference type="ARBA" id="ARBA00022777"/>
    </source>
</evidence>
<dbReference type="PANTHER" id="PTHR11255:SF54">
    <property type="entry name" value="DIACYLGLYCEROL KINASE THETA"/>
    <property type="match status" value="1"/>
</dbReference>
<keyword evidence="7" id="KW-0479">Metal-binding</keyword>
<keyword evidence="6" id="KW-0547">Nucleotide-binding</keyword>
<dbReference type="GO" id="GO:0007200">
    <property type="term" value="P:phospholipase C-activating G protein-coupled receptor signaling pathway"/>
    <property type="evidence" value="ECO:0007669"/>
    <property type="project" value="InterPro"/>
</dbReference>
<sequence length="277" mass="31076">VFVLRSSNRITGEYGNSESIGEVSTESTGDSHQIQNDHHEVGEKSSSNKEVRHQDSEVDNKLDRKPTLRRNSLINQKDESHSLGVKQKYDLIDLPLDARPLLVFINNKSDAQRGDSVRMWLNILLYAIQVIELSSTQGLEMGLYLFRMVSHFRVLVCGGDGTVGWVLNAIDKQNFVSLPPVAILPASIGNDLARVLSWGGDLGPVERQAGLTTFLQHIEYAVVMVLDHWKVTISNPQGKQQLQPTKFLNNYLGIDCDAKVALDIHNLREENPDKFYN</sequence>
<dbReference type="PANTHER" id="PTHR11255">
    <property type="entry name" value="DIACYLGLYCEROL KINASE"/>
    <property type="match status" value="1"/>
</dbReference>
<reference evidence="14 15" key="1">
    <citation type="submission" date="2018-09" db="EMBL/GenBank/DDBJ databases">
        <title>A high-quality reference genome of wild soybean provides a powerful tool to mine soybean genomes.</title>
        <authorList>
            <person name="Xie M."/>
            <person name="Chung C.Y.L."/>
            <person name="Li M.-W."/>
            <person name="Wong F.-L."/>
            <person name="Chan T.-F."/>
            <person name="Lam H.-M."/>
        </authorList>
    </citation>
    <scope>NUCLEOTIDE SEQUENCE [LARGE SCALE GENOMIC DNA]</scope>
    <source>
        <strain evidence="15">cv. W05</strain>
        <tissue evidence="14">Hypocotyl of etiolated seedlings</tissue>
    </source>
</reference>
<gene>
    <name evidence="14" type="ORF">D0Y65_050815</name>
</gene>
<evidence type="ECO:0000313" key="14">
    <source>
        <dbReference type="EMBL" id="RZB46933.1"/>
    </source>
</evidence>
<dbReference type="GO" id="GO:0008270">
    <property type="term" value="F:zinc ion binding"/>
    <property type="evidence" value="ECO:0007669"/>
    <property type="project" value="UniProtKB-KW"/>
</dbReference>
<dbReference type="InterPro" id="IPR001206">
    <property type="entry name" value="Diacylglycerol_kinase_cat_dom"/>
</dbReference>
<evidence type="ECO:0000256" key="9">
    <source>
        <dbReference type="ARBA" id="ARBA00022840"/>
    </source>
</evidence>
<name>A0A445FDN6_GLYSO</name>
<evidence type="ECO:0000256" key="2">
    <source>
        <dbReference type="ARBA" id="ARBA00009280"/>
    </source>
</evidence>
<feature type="region of interest" description="Disordered" evidence="12">
    <location>
        <begin position="13"/>
        <end position="73"/>
    </location>
</feature>
<dbReference type="GO" id="GO:0016020">
    <property type="term" value="C:membrane"/>
    <property type="evidence" value="ECO:0007669"/>
    <property type="project" value="UniProtKB-SubCell"/>
</dbReference>
<dbReference type="SMART" id="SM00046">
    <property type="entry name" value="DAGKc"/>
    <property type="match status" value="1"/>
</dbReference>
<dbReference type="GO" id="GO:0005524">
    <property type="term" value="F:ATP binding"/>
    <property type="evidence" value="ECO:0007669"/>
    <property type="project" value="UniProtKB-KW"/>
</dbReference>
<dbReference type="Pfam" id="PF00609">
    <property type="entry name" value="DAGK_acc"/>
    <property type="match status" value="1"/>
</dbReference>